<reference evidence="1" key="2">
    <citation type="submission" date="2025-08" db="UniProtKB">
        <authorList>
            <consortium name="Ensembl"/>
        </authorList>
    </citation>
    <scope>IDENTIFICATION</scope>
    <source>
        <strain evidence="1">2N</strain>
    </source>
</reference>
<dbReference type="OMA" id="GRAGEIM"/>
<evidence type="ECO:0008006" key="3">
    <source>
        <dbReference type="Google" id="ProtNLM"/>
    </source>
</evidence>
<evidence type="ECO:0000313" key="2">
    <source>
        <dbReference type="Proteomes" id="UP000005447"/>
    </source>
</evidence>
<dbReference type="AlphaFoldDB" id="A0A286XMB8"/>
<dbReference type="GeneTree" id="ENSGT00940000158622"/>
<sequence>PVPDVGKGEGEEEEEEDSMGLRLAATSKNYLPHRGISILEKLIKTCPVWLQLGLDQAEVTRILHREVAGLCGEASAITQLPVCSLFSSQSGLSPLSPVLYLEGSVLVFEDIFKLIAFYCVSRDLLPFTLRLPQAILEASSFTDLETISNLGLGKSSLWEQMGLRAEGGPLC</sequence>
<dbReference type="Proteomes" id="UP000005447">
    <property type="component" value="Unassembled WGS sequence"/>
</dbReference>
<dbReference type="InParanoid" id="A0A286XMB8"/>
<dbReference type="VEuPathDB" id="HostDB:ENSCPOG00000031755"/>
<keyword evidence="2" id="KW-1185">Reference proteome</keyword>
<dbReference type="EMBL" id="AAKN02053404">
    <property type="status" value="NOT_ANNOTATED_CDS"/>
    <property type="molecule type" value="Genomic_DNA"/>
</dbReference>
<evidence type="ECO:0000313" key="1">
    <source>
        <dbReference type="Ensembl" id="ENSCPOP00000026444.1"/>
    </source>
</evidence>
<reference evidence="2" key="1">
    <citation type="journal article" date="2011" name="Nature">
        <title>A high-resolution map of human evolutionary constraint using 29 mammals.</title>
        <authorList>
            <person name="Lindblad-Toh K."/>
            <person name="Garber M."/>
            <person name="Zuk O."/>
            <person name="Lin M.F."/>
            <person name="Parker B.J."/>
            <person name="Washietl S."/>
            <person name="Kheradpour P."/>
            <person name="Ernst J."/>
            <person name="Jordan G."/>
            <person name="Mauceli E."/>
            <person name="Ward L.D."/>
            <person name="Lowe C.B."/>
            <person name="Holloway A.K."/>
            <person name="Clamp M."/>
            <person name="Gnerre S."/>
            <person name="Alfoldi J."/>
            <person name="Beal K."/>
            <person name="Chang J."/>
            <person name="Clawson H."/>
            <person name="Cuff J."/>
            <person name="Di Palma F."/>
            <person name="Fitzgerald S."/>
            <person name="Flicek P."/>
            <person name="Guttman M."/>
            <person name="Hubisz M.J."/>
            <person name="Jaffe D.B."/>
            <person name="Jungreis I."/>
            <person name="Kent W.J."/>
            <person name="Kostka D."/>
            <person name="Lara M."/>
            <person name="Martins A.L."/>
            <person name="Massingham T."/>
            <person name="Moltke I."/>
            <person name="Raney B.J."/>
            <person name="Rasmussen M.D."/>
            <person name="Robinson J."/>
            <person name="Stark A."/>
            <person name="Vilella A.J."/>
            <person name="Wen J."/>
            <person name="Xie X."/>
            <person name="Zody M.C."/>
            <person name="Baldwin J."/>
            <person name="Bloom T."/>
            <person name="Chin C.W."/>
            <person name="Heiman D."/>
            <person name="Nicol R."/>
            <person name="Nusbaum C."/>
            <person name="Young S."/>
            <person name="Wilkinson J."/>
            <person name="Worley K.C."/>
            <person name="Kovar C.L."/>
            <person name="Muzny D.M."/>
            <person name="Gibbs R.A."/>
            <person name="Cree A."/>
            <person name="Dihn H.H."/>
            <person name="Fowler G."/>
            <person name="Jhangiani S."/>
            <person name="Joshi V."/>
            <person name="Lee S."/>
            <person name="Lewis L.R."/>
            <person name="Nazareth L.V."/>
            <person name="Okwuonu G."/>
            <person name="Santibanez J."/>
            <person name="Warren W.C."/>
            <person name="Mardis E.R."/>
            <person name="Weinstock G.M."/>
            <person name="Wilson R.K."/>
            <person name="Delehaunty K."/>
            <person name="Dooling D."/>
            <person name="Fronik C."/>
            <person name="Fulton L."/>
            <person name="Fulton B."/>
            <person name="Graves T."/>
            <person name="Minx P."/>
            <person name="Sodergren E."/>
            <person name="Birney E."/>
            <person name="Margulies E.H."/>
            <person name="Herrero J."/>
            <person name="Green E.D."/>
            <person name="Haussler D."/>
            <person name="Siepel A."/>
            <person name="Goldman N."/>
            <person name="Pollard K.S."/>
            <person name="Pedersen J.S."/>
            <person name="Lander E.S."/>
            <person name="Kellis M."/>
        </authorList>
    </citation>
    <scope>NUCLEOTIDE SEQUENCE [LARGE SCALE GENOMIC DNA]</scope>
    <source>
        <strain evidence="2">2N</strain>
    </source>
</reference>
<organism evidence="1 2">
    <name type="scientific">Cavia porcellus</name>
    <name type="common">Guinea pig</name>
    <dbReference type="NCBI Taxonomy" id="10141"/>
    <lineage>
        <taxon>Eukaryota</taxon>
        <taxon>Metazoa</taxon>
        <taxon>Chordata</taxon>
        <taxon>Craniata</taxon>
        <taxon>Vertebrata</taxon>
        <taxon>Euteleostomi</taxon>
        <taxon>Mammalia</taxon>
        <taxon>Eutheria</taxon>
        <taxon>Euarchontoglires</taxon>
        <taxon>Glires</taxon>
        <taxon>Rodentia</taxon>
        <taxon>Hystricomorpha</taxon>
        <taxon>Caviidae</taxon>
        <taxon>Cavia</taxon>
    </lineage>
</organism>
<accession>A0A286XMB8</accession>
<dbReference type="STRING" id="10141.ENSCPOP00000026444"/>
<reference evidence="1" key="3">
    <citation type="submission" date="2025-09" db="UniProtKB">
        <authorList>
            <consortium name="Ensembl"/>
        </authorList>
    </citation>
    <scope>IDENTIFICATION</scope>
    <source>
        <strain evidence="1">2N</strain>
    </source>
</reference>
<dbReference type="Bgee" id="ENSCPOG00000031755">
    <property type="expression patterns" value="Expressed in liver and 12 other cell types or tissues"/>
</dbReference>
<protein>
    <recommendedName>
        <fullName evidence="3">Ras and Rab interactor 3</fullName>
    </recommendedName>
</protein>
<name>A0A286XMB8_CAVPO</name>
<dbReference type="Ensembl" id="ENSCPOT00000033134.1">
    <property type="protein sequence ID" value="ENSCPOP00000026444.1"/>
    <property type="gene ID" value="ENSCPOG00000031755.1"/>
</dbReference>
<proteinExistence type="predicted"/>